<reference evidence="2" key="1">
    <citation type="submission" date="2016-12" db="EMBL/GenBank/DDBJ databases">
        <authorList>
            <person name="Meng X."/>
        </authorList>
    </citation>
    <scope>NUCLEOTIDE SEQUENCE [LARGE SCALE GENOMIC DNA]</scope>
    <source>
        <strain evidence="2">DSM 19116</strain>
    </source>
</reference>
<protein>
    <submittedName>
        <fullName evidence="1">Uncharacterized protein</fullName>
    </submittedName>
</protein>
<name>A0A1Q5PZQ3_9ACTO</name>
<evidence type="ECO:0000313" key="2">
    <source>
        <dbReference type="Proteomes" id="UP000185628"/>
    </source>
</evidence>
<dbReference type="AlphaFoldDB" id="A0A1Q5PZQ3"/>
<dbReference type="EMBL" id="MQVR01000112">
    <property type="protein sequence ID" value="OKL52956.1"/>
    <property type="molecule type" value="Genomic_DNA"/>
</dbReference>
<evidence type="ECO:0000313" key="1">
    <source>
        <dbReference type="EMBL" id="OKL52956.1"/>
    </source>
</evidence>
<accession>A0A1Q5PZQ3</accession>
<organism evidence="1 2">
    <name type="scientific">Bowdeniella nasicola</name>
    <dbReference type="NCBI Taxonomy" id="208480"/>
    <lineage>
        <taxon>Bacteria</taxon>
        <taxon>Bacillati</taxon>
        <taxon>Actinomycetota</taxon>
        <taxon>Actinomycetes</taxon>
        <taxon>Actinomycetales</taxon>
        <taxon>Actinomycetaceae</taxon>
        <taxon>Bowdeniella</taxon>
    </lineage>
</organism>
<dbReference type="Proteomes" id="UP000185628">
    <property type="component" value="Unassembled WGS sequence"/>
</dbReference>
<comment type="caution">
    <text evidence="1">The sequence shown here is derived from an EMBL/GenBank/DDBJ whole genome shotgun (WGS) entry which is preliminary data.</text>
</comment>
<keyword evidence="2" id="KW-1185">Reference proteome</keyword>
<gene>
    <name evidence="1" type="ORF">BSZ39_12110</name>
</gene>
<proteinExistence type="predicted"/>
<sequence>MTGLFREELPAAPASATVHYLAQASWARHYQTKKKGAAHMGDSLTSLTLEAPPNPAHRVGVCSKPHLVGLAGFEPTTP</sequence>